<proteinExistence type="predicted"/>
<dbReference type="AlphaFoldDB" id="A0A6J4UW68"/>
<name>A0A6J4UW68_9BACT</name>
<evidence type="ECO:0000313" key="2">
    <source>
        <dbReference type="EMBL" id="CAA9560989.1"/>
    </source>
</evidence>
<sequence>MERLITAVPERVETGAMAVRVERFQPGELPLQDAPLRSGPWQEEGDRRGGWRSVAKGLLIGGVTHRLSRQRWAGWTRGVSHLIHAGGGIGSESCAPRRSQTISRDGPGASMKERWALSS</sequence>
<feature type="region of interest" description="Disordered" evidence="1">
    <location>
        <begin position="87"/>
        <end position="119"/>
    </location>
</feature>
<reference evidence="2" key="1">
    <citation type="submission" date="2020-02" db="EMBL/GenBank/DDBJ databases">
        <authorList>
            <person name="Meier V. D."/>
        </authorList>
    </citation>
    <scope>NUCLEOTIDE SEQUENCE</scope>
    <source>
        <strain evidence="2">AVDCRST_MAG70</strain>
    </source>
</reference>
<organism evidence="2">
    <name type="scientific">uncultured Thermomicrobiales bacterium</name>
    <dbReference type="NCBI Taxonomy" id="1645740"/>
    <lineage>
        <taxon>Bacteria</taxon>
        <taxon>Pseudomonadati</taxon>
        <taxon>Thermomicrobiota</taxon>
        <taxon>Thermomicrobia</taxon>
        <taxon>Thermomicrobiales</taxon>
        <taxon>environmental samples</taxon>
    </lineage>
</organism>
<accession>A0A6J4UW68</accession>
<feature type="region of interest" description="Disordered" evidence="1">
    <location>
        <begin position="30"/>
        <end position="49"/>
    </location>
</feature>
<protein>
    <submittedName>
        <fullName evidence="2">Uncharacterized protein</fullName>
    </submittedName>
</protein>
<dbReference type="EMBL" id="CADCWH010000264">
    <property type="protein sequence ID" value="CAA9560989.1"/>
    <property type="molecule type" value="Genomic_DNA"/>
</dbReference>
<gene>
    <name evidence="2" type="ORF">AVDCRST_MAG70-1661</name>
</gene>
<evidence type="ECO:0000256" key="1">
    <source>
        <dbReference type="SAM" id="MobiDB-lite"/>
    </source>
</evidence>